<evidence type="ECO:0000259" key="4">
    <source>
        <dbReference type="Pfam" id="PF04598"/>
    </source>
</evidence>
<sequence>MSSIFEEITRVVVQEMDAGGDMIAVRSILHADRFHCSSLVRGRRNFWGHQYHRTDLILEDILERGEGEELFEKLDSGPQGQLRFRVLDTGDSKGMLTVKLPKEITIARALHKSHKQRVQMLETHIPQQYLDFLELREAGVGQRGGGEHPFWAPRASEVEVSYDEDAGSLAWAVGPGMKTPTTGKRTYRGLEMTQRLSVIIFPFFPEEGGGSSCLVFFNAAEFLVKTHIESILDILDNLIELSEEQCLMAEAPEKGTLPLQPQAVGDPDV</sequence>
<dbReference type="Proteomes" id="UP000645828">
    <property type="component" value="Unassembled WGS sequence"/>
</dbReference>
<dbReference type="Pfam" id="PF04598">
    <property type="entry name" value="Gasdermin"/>
    <property type="match status" value="1"/>
</dbReference>
<name>A0A811XT66_NYCPR</name>
<comment type="caution">
    <text evidence="5">The sequence shown here is derived from an EMBL/GenBank/DDBJ whole genome shotgun (WGS) entry which is preliminary data.</text>
</comment>
<dbReference type="GO" id="GO:0070269">
    <property type="term" value="P:pyroptotic inflammatory response"/>
    <property type="evidence" value="ECO:0007669"/>
    <property type="project" value="TreeGrafter"/>
</dbReference>
<feature type="domain" description="Gasdermin pore forming" evidence="4">
    <location>
        <begin position="5"/>
        <end position="134"/>
    </location>
</feature>
<dbReference type="GO" id="GO:0070273">
    <property type="term" value="F:phosphatidylinositol-4-phosphate binding"/>
    <property type="evidence" value="ECO:0007669"/>
    <property type="project" value="TreeGrafter"/>
</dbReference>
<dbReference type="EMBL" id="CAJHUB010000649">
    <property type="protein sequence ID" value="CAD7667222.1"/>
    <property type="molecule type" value="Genomic_DNA"/>
</dbReference>
<proteinExistence type="inferred from homology"/>
<dbReference type="GO" id="GO:0012505">
    <property type="term" value="C:endomembrane system"/>
    <property type="evidence" value="ECO:0007669"/>
    <property type="project" value="UniProtKB-SubCell"/>
</dbReference>
<evidence type="ECO:0000313" key="6">
    <source>
        <dbReference type="Proteomes" id="UP000645828"/>
    </source>
</evidence>
<evidence type="ECO:0000256" key="2">
    <source>
        <dbReference type="ARBA" id="ARBA00009279"/>
    </source>
</evidence>
<dbReference type="AlphaFoldDB" id="A0A811XT66"/>
<evidence type="ECO:0000313" key="5">
    <source>
        <dbReference type="EMBL" id="CAD7667222.1"/>
    </source>
</evidence>
<dbReference type="PANTHER" id="PTHR16399">
    <property type="entry name" value="GASDERMIN"/>
    <property type="match status" value="1"/>
</dbReference>
<dbReference type="InterPro" id="IPR007677">
    <property type="entry name" value="Gasdermin"/>
</dbReference>
<keyword evidence="6" id="KW-1185">Reference proteome</keyword>
<dbReference type="PANTHER" id="PTHR16399:SF20">
    <property type="entry name" value="GASDERMIN-B"/>
    <property type="match status" value="1"/>
</dbReference>
<organism evidence="5 6">
    <name type="scientific">Nyctereutes procyonoides</name>
    <name type="common">Raccoon dog</name>
    <name type="synonym">Canis procyonoides</name>
    <dbReference type="NCBI Taxonomy" id="34880"/>
    <lineage>
        <taxon>Eukaryota</taxon>
        <taxon>Metazoa</taxon>
        <taxon>Chordata</taxon>
        <taxon>Craniata</taxon>
        <taxon>Vertebrata</taxon>
        <taxon>Euteleostomi</taxon>
        <taxon>Mammalia</taxon>
        <taxon>Eutheria</taxon>
        <taxon>Laurasiatheria</taxon>
        <taxon>Carnivora</taxon>
        <taxon>Caniformia</taxon>
        <taxon>Canidae</taxon>
        <taxon>Nyctereutes</taxon>
    </lineage>
</organism>
<dbReference type="GO" id="GO:0001786">
    <property type="term" value="F:phosphatidylserine binding"/>
    <property type="evidence" value="ECO:0007669"/>
    <property type="project" value="TreeGrafter"/>
</dbReference>
<dbReference type="GO" id="GO:0005546">
    <property type="term" value="F:phosphatidylinositol-4,5-bisphosphate binding"/>
    <property type="evidence" value="ECO:0007669"/>
    <property type="project" value="TreeGrafter"/>
</dbReference>
<dbReference type="InterPro" id="IPR040460">
    <property type="entry name" value="Gasdermin_pore"/>
</dbReference>
<evidence type="ECO:0000256" key="3">
    <source>
        <dbReference type="ARBA" id="ARBA00023136"/>
    </source>
</evidence>
<accession>A0A811XT66</accession>
<evidence type="ECO:0000256" key="1">
    <source>
        <dbReference type="ARBA" id="ARBA00004308"/>
    </source>
</evidence>
<protein>
    <submittedName>
        <fullName evidence="5">(raccoon dog) hypothetical protein</fullName>
    </submittedName>
</protein>
<dbReference type="GO" id="GO:0042742">
    <property type="term" value="P:defense response to bacterium"/>
    <property type="evidence" value="ECO:0007669"/>
    <property type="project" value="TreeGrafter"/>
</dbReference>
<reference evidence="5" key="1">
    <citation type="submission" date="2020-12" db="EMBL/GenBank/DDBJ databases">
        <authorList>
            <consortium name="Molecular Ecology Group"/>
        </authorList>
    </citation>
    <scope>NUCLEOTIDE SEQUENCE</scope>
    <source>
        <strain evidence="5">TBG_1078</strain>
    </source>
</reference>
<comment type="similarity">
    <text evidence="2">Belongs to the gasdermin family.</text>
</comment>
<keyword evidence="3" id="KW-0472">Membrane</keyword>
<gene>
    <name evidence="5" type="ORF">NYPRO_LOCUS561</name>
</gene>
<comment type="subcellular location">
    <subcellularLocation>
        <location evidence="1">Endomembrane system</location>
    </subcellularLocation>
</comment>